<evidence type="ECO:0000313" key="1">
    <source>
        <dbReference type="EMBL" id="GAJ06765.1"/>
    </source>
</evidence>
<dbReference type="SUPFAM" id="SSF75011">
    <property type="entry name" value="3-carboxy-cis,cis-mucoante lactonizing enzyme"/>
    <property type="match status" value="1"/>
</dbReference>
<dbReference type="PANTHER" id="PTHR24104:SF25">
    <property type="entry name" value="PROTEIN LIN-41"/>
    <property type="match status" value="1"/>
</dbReference>
<proteinExistence type="predicted"/>
<sequence length="244" mass="25666">ASNIYIADEGTNLIYSVPIATGGAVTIAASPGGANNAFVDPQDVDIDSNGNIYIIGVNPLGQFNLFKHTSAGAFSAMVNVEGSVSAPGYLTGLTIDGVDNIYVTFTGDEGPPLKDAYIKKYDINLVAGTPAEFGTFGSGNDQFKTPLGLAAYYDSISSNSYVFVADSKNSRIQKIKDDGTVFSYDSTIQEDKNNILSPNDVAVDSAGNVYVVCEQVNTVKVYNASGVYQYKIGSYGTASGFIKS</sequence>
<feature type="non-terminal residue" evidence="1">
    <location>
        <position position="244"/>
    </location>
</feature>
<accession>X1VHE8</accession>
<comment type="caution">
    <text evidence="1">The sequence shown here is derived from an EMBL/GenBank/DDBJ whole genome shotgun (WGS) entry which is preliminary data.</text>
</comment>
<dbReference type="PANTHER" id="PTHR24104">
    <property type="entry name" value="E3 UBIQUITIN-PROTEIN LIGASE NHLRC1-RELATED"/>
    <property type="match status" value="1"/>
</dbReference>
<feature type="non-terminal residue" evidence="1">
    <location>
        <position position="1"/>
    </location>
</feature>
<dbReference type="GO" id="GO:0008270">
    <property type="term" value="F:zinc ion binding"/>
    <property type="evidence" value="ECO:0007669"/>
    <property type="project" value="UniProtKB-KW"/>
</dbReference>
<protein>
    <recommendedName>
        <fullName evidence="2">SMP-30/Gluconolactonase/LRE-like region domain-containing protein</fullName>
    </recommendedName>
</protein>
<name>X1VHE8_9ZZZZ</name>
<dbReference type="AlphaFoldDB" id="X1VHE8"/>
<evidence type="ECO:0008006" key="2">
    <source>
        <dbReference type="Google" id="ProtNLM"/>
    </source>
</evidence>
<organism evidence="1">
    <name type="scientific">marine sediment metagenome</name>
    <dbReference type="NCBI Taxonomy" id="412755"/>
    <lineage>
        <taxon>unclassified sequences</taxon>
        <taxon>metagenomes</taxon>
        <taxon>ecological metagenomes</taxon>
    </lineage>
</organism>
<gene>
    <name evidence="1" type="ORF">S12H4_50542</name>
</gene>
<reference evidence="1" key="1">
    <citation type="journal article" date="2014" name="Front. Microbiol.">
        <title>High frequency of phylogenetically diverse reductive dehalogenase-homologous genes in deep subseafloor sedimentary metagenomes.</title>
        <authorList>
            <person name="Kawai M."/>
            <person name="Futagami T."/>
            <person name="Toyoda A."/>
            <person name="Takaki Y."/>
            <person name="Nishi S."/>
            <person name="Hori S."/>
            <person name="Arai W."/>
            <person name="Tsubouchi T."/>
            <person name="Morono Y."/>
            <person name="Uchiyama I."/>
            <person name="Ito T."/>
            <person name="Fujiyama A."/>
            <person name="Inagaki F."/>
            <person name="Takami H."/>
        </authorList>
    </citation>
    <scope>NUCLEOTIDE SEQUENCE</scope>
    <source>
        <strain evidence="1">Expedition CK06-06</strain>
    </source>
</reference>
<dbReference type="InterPro" id="IPR011042">
    <property type="entry name" value="6-blade_b-propeller_TolB-like"/>
</dbReference>
<dbReference type="EMBL" id="BARW01031838">
    <property type="protein sequence ID" value="GAJ06765.1"/>
    <property type="molecule type" value="Genomic_DNA"/>
</dbReference>
<dbReference type="InterPro" id="IPR050952">
    <property type="entry name" value="TRIM-NHL_E3_ligases"/>
</dbReference>
<dbReference type="Gene3D" id="2.120.10.30">
    <property type="entry name" value="TolB, C-terminal domain"/>
    <property type="match status" value="2"/>
</dbReference>